<reference evidence="2 3" key="1">
    <citation type="submission" date="2018-05" db="EMBL/GenBank/DDBJ databases">
        <title>A metagenomic window into the 2 km-deep terrestrial subsurface aquifer revealed taxonomically and functionally diverse microbial community comprising novel uncultured bacterial lineages.</title>
        <authorList>
            <person name="Kadnikov V.V."/>
            <person name="Mardanov A.V."/>
            <person name="Beletsky A.V."/>
            <person name="Banks D."/>
            <person name="Pimenov N.V."/>
            <person name="Frank Y.A."/>
            <person name="Karnachuk O.V."/>
            <person name="Ravin N.V."/>
        </authorList>
    </citation>
    <scope>NUCLEOTIDE SEQUENCE [LARGE SCALE GENOMIC DNA]</scope>
    <source>
        <strain evidence="2">BY5</strain>
    </source>
</reference>
<feature type="region of interest" description="Disordered" evidence="1">
    <location>
        <begin position="1"/>
        <end position="36"/>
    </location>
</feature>
<gene>
    <name evidence="2" type="ORF">OZSIB_2724</name>
</gene>
<evidence type="ECO:0000256" key="1">
    <source>
        <dbReference type="SAM" id="MobiDB-lite"/>
    </source>
</evidence>
<dbReference type="AlphaFoldDB" id="A0A367ZS27"/>
<name>A0A367ZS27_9BACT</name>
<sequence length="77" mass="8381">MARGRGGHEQRPPLDSSSPYSFVPISQRPKRESSPRLAMTLGKAAFSRAPRGSRMSPGGRHAFLARPGRYPTFVGCP</sequence>
<comment type="caution">
    <text evidence="2">The sequence shown here is derived from an EMBL/GenBank/DDBJ whole genome shotgun (WGS) entry which is preliminary data.</text>
</comment>
<proteinExistence type="predicted"/>
<protein>
    <submittedName>
        <fullName evidence="2">Uncharacterized protein</fullName>
    </submittedName>
</protein>
<evidence type="ECO:0000313" key="2">
    <source>
        <dbReference type="EMBL" id="RCK80836.1"/>
    </source>
</evidence>
<organism evidence="2 3">
    <name type="scientific">Candidatus Ozemobacter sibiricus</name>
    <dbReference type="NCBI Taxonomy" id="2268124"/>
    <lineage>
        <taxon>Bacteria</taxon>
        <taxon>Candidatus Ozemobacteria</taxon>
        <taxon>Candidatus Ozemobacterales</taxon>
        <taxon>Candidatus Ozemobacteraceae</taxon>
        <taxon>Candidatus Ozemobacter</taxon>
    </lineage>
</organism>
<accession>A0A367ZS27</accession>
<dbReference type="EMBL" id="QOQW01000004">
    <property type="protein sequence ID" value="RCK80836.1"/>
    <property type="molecule type" value="Genomic_DNA"/>
</dbReference>
<dbReference type="Proteomes" id="UP000252355">
    <property type="component" value="Unassembled WGS sequence"/>
</dbReference>
<feature type="compositionally biased region" description="Basic and acidic residues" evidence="1">
    <location>
        <begin position="1"/>
        <end position="12"/>
    </location>
</feature>
<evidence type="ECO:0000313" key="3">
    <source>
        <dbReference type="Proteomes" id="UP000252355"/>
    </source>
</evidence>